<accession>A0A3D9L076</accession>
<evidence type="ECO:0000313" key="2">
    <source>
        <dbReference type="EMBL" id="RED95561.1"/>
    </source>
</evidence>
<feature type="transmembrane region" description="Helical" evidence="1">
    <location>
        <begin position="86"/>
        <end position="111"/>
    </location>
</feature>
<name>A0A3D9L076_MARFU</name>
<feature type="transmembrane region" description="Helical" evidence="1">
    <location>
        <begin position="56"/>
        <end position="74"/>
    </location>
</feature>
<sequence>MIKNLPTPTKKFVESVDWSSIPKYWPFIVLWPTLLGYIGFYTFASQAGISFEKVELPTIIGLGLYNVIAFILLYNPRSNKRKPGFGIVLLTLGYLNFLRLNPLLIVLLLVIDYQLKYLGFLYEVDGKKKAKVSFSKKRRMVERRGLVNLNLELGYVFIAILIWLFFNVNFLTIFFVVYAIMHVIHSIKQGIEKWVLKALVISLFIPMFTSVYYLNDINYTVFGLSRERAKIELKEKEPMTGTIVYKSPQFIYLQQDSANIQIPVNEVKLITKLATEQKTENGIQEVKQVYNSIKDWVEEL</sequence>
<dbReference type="EMBL" id="QREG01000017">
    <property type="protein sequence ID" value="RED95561.1"/>
    <property type="molecule type" value="Genomic_DNA"/>
</dbReference>
<dbReference type="AlphaFoldDB" id="A0A3D9L076"/>
<reference evidence="2 3" key="1">
    <citation type="submission" date="2018-07" db="EMBL/GenBank/DDBJ databases">
        <title>Genomic Encyclopedia of Type Strains, Phase IV (KMG-IV): sequencing the most valuable type-strain genomes for metagenomic binning, comparative biology and taxonomic classification.</title>
        <authorList>
            <person name="Goeker M."/>
        </authorList>
    </citation>
    <scope>NUCLEOTIDE SEQUENCE [LARGE SCALE GENOMIC DNA]</scope>
    <source>
        <strain evidence="2 3">DSM 4134</strain>
    </source>
</reference>
<comment type="caution">
    <text evidence="2">The sequence shown here is derived from an EMBL/GenBank/DDBJ whole genome shotgun (WGS) entry which is preliminary data.</text>
</comment>
<dbReference type="Proteomes" id="UP000256779">
    <property type="component" value="Unassembled WGS sequence"/>
</dbReference>
<keyword evidence="1" id="KW-0812">Transmembrane</keyword>
<feature type="transmembrane region" description="Helical" evidence="1">
    <location>
        <begin position="194"/>
        <end position="214"/>
    </location>
</feature>
<proteinExistence type="predicted"/>
<dbReference type="RefSeq" id="WP_115869207.1">
    <property type="nucleotide sequence ID" value="NZ_QREG01000017.1"/>
</dbReference>
<keyword evidence="1" id="KW-0472">Membrane</keyword>
<gene>
    <name evidence="2" type="ORF">C7460_11710</name>
</gene>
<organism evidence="2 3">
    <name type="scientific">Marinoscillum furvescens DSM 4134</name>
    <dbReference type="NCBI Taxonomy" id="1122208"/>
    <lineage>
        <taxon>Bacteria</taxon>
        <taxon>Pseudomonadati</taxon>
        <taxon>Bacteroidota</taxon>
        <taxon>Cytophagia</taxon>
        <taxon>Cytophagales</taxon>
        <taxon>Reichenbachiellaceae</taxon>
        <taxon>Marinoscillum</taxon>
    </lineage>
</organism>
<keyword evidence="1" id="KW-1133">Transmembrane helix</keyword>
<protein>
    <submittedName>
        <fullName evidence="2">Uncharacterized protein</fullName>
    </submittedName>
</protein>
<feature type="transmembrane region" description="Helical" evidence="1">
    <location>
        <begin position="24"/>
        <end position="44"/>
    </location>
</feature>
<keyword evidence="3" id="KW-1185">Reference proteome</keyword>
<evidence type="ECO:0000313" key="3">
    <source>
        <dbReference type="Proteomes" id="UP000256779"/>
    </source>
</evidence>
<evidence type="ECO:0000256" key="1">
    <source>
        <dbReference type="SAM" id="Phobius"/>
    </source>
</evidence>